<protein>
    <submittedName>
        <fullName evidence="7">LysE family translocator</fullName>
    </submittedName>
</protein>
<feature type="transmembrane region" description="Helical" evidence="6">
    <location>
        <begin position="75"/>
        <end position="100"/>
    </location>
</feature>
<evidence type="ECO:0000256" key="2">
    <source>
        <dbReference type="ARBA" id="ARBA00022475"/>
    </source>
</evidence>
<feature type="transmembrane region" description="Helical" evidence="6">
    <location>
        <begin position="147"/>
        <end position="170"/>
    </location>
</feature>
<keyword evidence="5 6" id="KW-0472">Membrane</keyword>
<dbReference type="Proteomes" id="UP000515277">
    <property type="component" value="Chromosome"/>
</dbReference>
<feature type="transmembrane region" description="Helical" evidence="6">
    <location>
        <begin position="38"/>
        <end position="63"/>
    </location>
</feature>
<keyword evidence="2" id="KW-1003">Cell membrane</keyword>
<accession>A0A7G7XKR9</accession>
<keyword evidence="3 6" id="KW-0812">Transmembrane</keyword>
<evidence type="ECO:0000256" key="4">
    <source>
        <dbReference type="ARBA" id="ARBA00022989"/>
    </source>
</evidence>
<dbReference type="InterPro" id="IPR001123">
    <property type="entry name" value="LeuE-type"/>
</dbReference>
<name>A0A7G7XKR9_9PSED</name>
<organism evidence="7 8">
    <name type="scientific">Pseudomonas protegens</name>
    <dbReference type="NCBI Taxonomy" id="380021"/>
    <lineage>
        <taxon>Bacteria</taxon>
        <taxon>Pseudomonadati</taxon>
        <taxon>Pseudomonadota</taxon>
        <taxon>Gammaproteobacteria</taxon>
        <taxon>Pseudomonadales</taxon>
        <taxon>Pseudomonadaceae</taxon>
        <taxon>Pseudomonas</taxon>
    </lineage>
</organism>
<dbReference type="GO" id="GO:0015171">
    <property type="term" value="F:amino acid transmembrane transporter activity"/>
    <property type="evidence" value="ECO:0007669"/>
    <property type="project" value="TreeGrafter"/>
</dbReference>
<proteinExistence type="predicted"/>
<dbReference type="Pfam" id="PF01810">
    <property type="entry name" value="LysE"/>
    <property type="match status" value="1"/>
</dbReference>
<comment type="subcellular location">
    <subcellularLocation>
        <location evidence="1">Cell membrane</location>
        <topology evidence="1">Multi-pass membrane protein</topology>
    </subcellularLocation>
</comment>
<feature type="transmembrane region" description="Helical" evidence="6">
    <location>
        <begin position="182"/>
        <end position="205"/>
    </location>
</feature>
<dbReference type="PANTHER" id="PTHR30086:SF20">
    <property type="entry name" value="ARGININE EXPORTER PROTEIN ARGO-RELATED"/>
    <property type="match status" value="1"/>
</dbReference>
<feature type="transmembrane region" description="Helical" evidence="6">
    <location>
        <begin position="217"/>
        <end position="238"/>
    </location>
</feature>
<evidence type="ECO:0000256" key="5">
    <source>
        <dbReference type="ARBA" id="ARBA00023136"/>
    </source>
</evidence>
<dbReference type="PANTHER" id="PTHR30086">
    <property type="entry name" value="ARGININE EXPORTER PROTEIN ARGO"/>
    <property type="match status" value="1"/>
</dbReference>
<evidence type="ECO:0000313" key="7">
    <source>
        <dbReference type="EMBL" id="QNH80564.1"/>
    </source>
</evidence>
<evidence type="ECO:0000313" key="8">
    <source>
        <dbReference type="Proteomes" id="UP000515277"/>
    </source>
</evidence>
<evidence type="ECO:0000256" key="6">
    <source>
        <dbReference type="SAM" id="Phobius"/>
    </source>
</evidence>
<dbReference type="AlphaFoldDB" id="A0A7G7XKR9"/>
<evidence type="ECO:0000256" key="1">
    <source>
        <dbReference type="ARBA" id="ARBA00004651"/>
    </source>
</evidence>
<sequence length="246" mass="26330">MRKNHSSAQLFAFFNAGQRRQAWRSWTEQEPCTVDLNLSLLLAYALSVLLLVATPGPVVALIVNTSLNAGPRQALLTALGTHAASLLLALLALLMLTTGLALDPRLISGISLLGCGFIGWLALQGLREATGPQTAPAAAPTARGRRGLANGFLLGISNPKDILFFVSFFPQFIQVSRSFERSALLLTLVWVVIDFAVLGAYILMARQGFSLKYKRQVTGLSSLVLLAVALAGLVYTGFELYRSGAA</sequence>
<reference evidence="8" key="1">
    <citation type="journal article" date="2020" name="Microbiol. Resour. Announc.">
        <title>Complete genome sequences of four natural Pseudomonas isolates that catabolize a wide range of aromatic compounds relevant to lignin valorization.</title>
        <authorList>
            <person name="Hatmaker E.A."/>
            <person name="Presley G."/>
            <person name="Cannon O."/>
            <person name="Guss A.M."/>
            <person name="Elkins J.G."/>
        </authorList>
    </citation>
    <scope>NUCLEOTIDE SEQUENCE [LARGE SCALE GENOMIC DNA]</scope>
    <source>
        <strain evidence="8">H1F5C</strain>
    </source>
</reference>
<gene>
    <name evidence="7" type="ORF">GGI48_02230</name>
</gene>
<feature type="transmembrane region" description="Helical" evidence="6">
    <location>
        <begin position="106"/>
        <end position="126"/>
    </location>
</feature>
<dbReference type="GO" id="GO:0005886">
    <property type="term" value="C:plasma membrane"/>
    <property type="evidence" value="ECO:0007669"/>
    <property type="project" value="UniProtKB-SubCell"/>
</dbReference>
<keyword evidence="4 6" id="KW-1133">Transmembrane helix</keyword>
<dbReference type="EMBL" id="CP060201">
    <property type="protein sequence ID" value="QNH80564.1"/>
    <property type="molecule type" value="Genomic_DNA"/>
</dbReference>
<evidence type="ECO:0000256" key="3">
    <source>
        <dbReference type="ARBA" id="ARBA00022692"/>
    </source>
</evidence>